<feature type="transmembrane region" description="Helical" evidence="8">
    <location>
        <begin position="35"/>
        <end position="55"/>
    </location>
</feature>
<dbReference type="OrthoDB" id="7820830at2"/>
<keyword evidence="6 8" id="KW-0472">Membrane</keyword>
<reference evidence="10 11" key="1">
    <citation type="submission" date="2019-01" db="EMBL/GenBank/DDBJ databases">
        <title>Ktedonosporobacter rubrisoli SCAWS-G2.</title>
        <authorList>
            <person name="Huang Y."/>
            <person name="Yan B."/>
        </authorList>
    </citation>
    <scope>NUCLEOTIDE SEQUENCE [LARGE SCALE GENOMIC DNA]</scope>
    <source>
        <strain evidence="10 11">SCAWS-G2</strain>
    </source>
</reference>
<evidence type="ECO:0000256" key="1">
    <source>
        <dbReference type="ARBA" id="ARBA00004651"/>
    </source>
</evidence>
<feature type="transmembrane region" description="Helical" evidence="8">
    <location>
        <begin position="67"/>
        <end position="91"/>
    </location>
</feature>
<dbReference type="PANTHER" id="PTHR43266:SF2">
    <property type="entry name" value="MAJOR FACILITATOR SUPERFAMILY (MFS) PROFILE DOMAIN-CONTAINING PROTEIN"/>
    <property type="match status" value="1"/>
</dbReference>
<feature type="transmembrane region" description="Helical" evidence="8">
    <location>
        <begin position="126"/>
        <end position="145"/>
    </location>
</feature>
<keyword evidence="4 8" id="KW-0812">Transmembrane</keyword>
<dbReference type="PANTHER" id="PTHR43266">
    <property type="entry name" value="MACROLIDE-EFFLUX PROTEIN"/>
    <property type="match status" value="1"/>
</dbReference>
<dbReference type="Proteomes" id="UP000290365">
    <property type="component" value="Chromosome"/>
</dbReference>
<evidence type="ECO:0000256" key="2">
    <source>
        <dbReference type="ARBA" id="ARBA00022448"/>
    </source>
</evidence>
<proteinExistence type="predicted"/>
<comment type="subcellular location">
    <subcellularLocation>
        <location evidence="1">Cell membrane</location>
        <topology evidence="1">Multi-pass membrane protein</topology>
    </subcellularLocation>
</comment>
<feature type="domain" description="Major facilitator superfamily (MFS) profile" evidence="9">
    <location>
        <begin position="272"/>
        <end position="476"/>
    </location>
</feature>
<evidence type="ECO:0000256" key="8">
    <source>
        <dbReference type="SAM" id="Phobius"/>
    </source>
</evidence>
<dbReference type="Gene3D" id="1.20.1250.20">
    <property type="entry name" value="MFS general substrate transporter like domains"/>
    <property type="match status" value="1"/>
</dbReference>
<accession>A0A4P6JVP3</accession>
<feature type="transmembrane region" description="Helical" evidence="8">
    <location>
        <begin position="442"/>
        <end position="458"/>
    </location>
</feature>
<dbReference type="GO" id="GO:0022857">
    <property type="term" value="F:transmembrane transporter activity"/>
    <property type="evidence" value="ECO:0007669"/>
    <property type="project" value="InterPro"/>
</dbReference>
<feature type="transmembrane region" description="Helical" evidence="8">
    <location>
        <begin position="309"/>
        <end position="330"/>
    </location>
</feature>
<evidence type="ECO:0000256" key="3">
    <source>
        <dbReference type="ARBA" id="ARBA00022475"/>
    </source>
</evidence>
<name>A0A4P6JVP3_KTERU</name>
<dbReference type="RefSeq" id="WP_129890804.1">
    <property type="nucleotide sequence ID" value="NZ_CP035758.1"/>
</dbReference>
<keyword evidence="3" id="KW-1003">Cell membrane</keyword>
<keyword evidence="11" id="KW-1185">Reference proteome</keyword>
<organism evidence="10 11">
    <name type="scientific">Ktedonosporobacter rubrisoli</name>
    <dbReference type="NCBI Taxonomy" id="2509675"/>
    <lineage>
        <taxon>Bacteria</taxon>
        <taxon>Bacillati</taxon>
        <taxon>Chloroflexota</taxon>
        <taxon>Ktedonobacteria</taxon>
        <taxon>Ktedonobacterales</taxon>
        <taxon>Ktedonosporobacteraceae</taxon>
        <taxon>Ktedonosporobacter</taxon>
    </lineage>
</organism>
<evidence type="ECO:0000313" key="11">
    <source>
        <dbReference type="Proteomes" id="UP000290365"/>
    </source>
</evidence>
<dbReference type="Pfam" id="PF07690">
    <property type="entry name" value="MFS_1"/>
    <property type="match status" value="1"/>
</dbReference>
<evidence type="ECO:0000313" key="10">
    <source>
        <dbReference type="EMBL" id="QBD79738.1"/>
    </source>
</evidence>
<protein>
    <submittedName>
        <fullName evidence="10">MFS transporter</fullName>
    </submittedName>
</protein>
<dbReference type="PROSITE" id="PS50850">
    <property type="entry name" value="MFS"/>
    <property type="match status" value="1"/>
</dbReference>
<dbReference type="KEGG" id="kbs:EPA93_28670"/>
<dbReference type="CDD" id="cd06173">
    <property type="entry name" value="MFS_MefA_like"/>
    <property type="match status" value="1"/>
</dbReference>
<keyword evidence="5 8" id="KW-1133">Transmembrane helix</keyword>
<feature type="transmembrane region" description="Helical" evidence="8">
    <location>
        <begin position="209"/>
        <end position="227"/>
    </location>
</feature>
<evidence type="ECO:0000256" key="7">
    <source>
        <dbReference type="SAM" id="MobiDB-lite"/>
    </source>
</evidence>
<evidence type="ECO:0000259" key="9">
    <source>
        <dbReference type="PROSITE" id="PS50850"/>
    </source>
</evidence>
<feature type="transmembrane region" description="Helical" evidence="8">
    <location>
        <begin position="337"/>
        <end position="360"/>
    </location>
</feature>
<dbReference type="GO" id="GO:0005886">
    <property type="term" value="C:plasma membrane"/>
    <property type="evidence" value="ECO:0007669"/>
    <property type="project" value="UniProtKB-SubCell"/>
</dbReference>
<dbReference type="SUPFAM" id="SSF103473">
    <property type="entry name" value="MFS general substrate transporter"/>
    <property type="match status" value="1"/>
</dbReference>
<feature type="transmembrane region" description="Helical" evidence="8">
    <location>
        <begin position="372"/>
        <end position="395"/>
    </location>
</feature>
<gene>
    <name evidence="10" type="ORF">EPA93_28670</name>
</gene>
<feature type="transmembrane region" description="Helical" evidence="8">
    <location>
        <begin position="272"/>
        <end position="297"/>
    </location>
</feature>
<evidence type="ECO:0000256" key="6">
    <source>
        <dbReference type="ARBA" id="ARBA00023136"/>
    </source>
</evidence>
<evidence type="ECO:0000256" key="4">
    <source>
        <dbReference type="ARBA" id="ARBA00022692"/>
    </source>
</evidence>
<sequence>MTSQLLERQPSAALPEEPAAGTPGPWQVLKNRNFLLIWIAQLLSLITLNAANFGFVMQVQHTSSSLLLVSLAIIAFQLPAFPFGAIAGVIVDWLDKRLVLWVSNILRMATMLLMSLSLLIDHTNLGPLFVLTFLTALIGQFFTPAEGASIPFLVEKRELMAALSLFNITVTVSMVIGFLLLGGLIIQLFPPFTIQLSLFTLHIEPTDLLFLFGALLYGICAILILCIPRRAFGQASSQAISNKQLRESSKQAISQLRHDMIEGWLMVRTNRLLFFAVIQCTLIGIVMLLVGLLAPTFVQHILQRRAEDVSLILAPAGIGLVGAACVLPRLTQRIDKLVLTTIGLSSLALGCLLLALNQWFAHTLNPAQATSWLTTSTMILVAVLGAAIAMVTIPTQTLMIECAPEAGRARVLALQFMLYNLGSIPVLLFAALIAQFIGFDRFLILLAASIALFGFWSYRTMRRQRRQKNQARAPRS</sequence>
<evidence type="ECO:0000256" key="5">
    <source>
        <dbReference type="ARBA" id="ARBA00022989"/>
    </source>
</evidence>
<feature type="transmembrane region" description="Helical" evidence="8">
    <location>
        <begin position="98"/>
        <end position="120"/>
    </location>
</feature>
<feature type="transmembrane region" description="Helical" evidence="8">
    <location>
        <begin position="416"/>
        <end position="436"/>
    </location>
</feature>
<feature type="region of interest" description="Disordered" evidence="7">
    <location>
        <begin position="1"/>
        <end position="20"/>
    </location>
</feature>
<keyword evidence="2" id="KW-0813">Transport</keyword>
<dbReference type="InterPro" id="IPR036259">
    <property type="entry name" value="MFS_trans_sf"/>
</dbReference>
<dbReference type="EMBL" id="CP035758">
    <property type="protein sequence ID" value="QBD79738.1"/>
    <property type="molecule type" value="Genomic_DNA"/>
</dbReference>
<dbReference type="AlphaFoldDB" id="A0A4P6JVP3"/>
<dbReference type="InterPro" id="IPR011701">
    <property type="entry name" value="MFS"/>
</dbReference>
<feature type="transmembrane region" description="Helical" evidence="8">
    <location>
        <begin position="165"/>
        <end position="189"/>
    </location>
</feature>
<dbReference type="InterPro" id="IPR020846">
    <property type="entry name" value="MFS_dom"/>
</dbReference>